<feature type="transmembrane region" description="Helical" evidence="2">
    <location>
        <begin position="67"/>
        <end position="87"/>
    </location>
</feature>
<name>A0ABT0C9V7_THEVL</name>
<keyword evidence="1" id="KW-0547">Nucleotide-binding</keyword>
<dbReference type="Gene3D" id="3.30.1490.20">
    <property type="entry name" value="ATP-grasp fold, A domain"/>
    <property type="match status" value="1"/>
</dbReference>
<keyword evidence="2" id="KW-1133">Transmembrane helix</keyword>
<dbReference type="SUPFAM" id="SSF56059">
    <property type="entry name" value="Glutathione synthetase ATP-binding domain-like"/>
    <property type="match status" value="1"/>
</dbReference>
<reference evidence="4" key="1">
    <citation type="submission" date="2021-02" db="EMBL/GenBank/DDBJ databases">
        <title>The CRISPR/cas machinery reduction and long-range gene transfer in the hot spring cyanobacterium Synechococcus.</title>
        <authorList>
            <person name="Dvorak P."/>
            <person name="Jahodarova E."/>
            <person name="Hasler P."/>
            <person name="Poulickova A."/>
        </authorList>
    </citation>
    <scope>NUCLEOTIDE SEQUENCE</scope>
    <source>
        <strain evidence="4">Rupite</strain>
    </source>
</reference>
<dbReference type="Proteomes" id="UP000830835">
    <property type="component" value="Unassembled WGS sequence"/>
</dbReference>
<sequence length="352" mass="41115">MTEDYWIGSLHFSEPFGDETVERLNALPPIAAVNGQTYKIRAEHVTIHEVDLDYRTKYRLILDRFSYLYPQAIGLFMGFAFQGVYIINNPFSFYYYLRNKDAAYMVVKDLGISIPKTYILPPKEAPALQGDDFKYHKFFDWQGMIEELGWPIVIKPAEGREAIGVELAYNLDQLLYLYNHSGSQVMMLQEKVKTPYPWQIRALCIGRKIIPIKYIFRKLDASEYIFDPEFLTPELGRKVIDTCRIINRVLGYEMNSVEMFIDEQGELQAIDFNNPVPDGRLKALGEIFYNDYQQALCDLVVEIVREQRSFDFLPPDINTFAHIARRSDLSREQKFQAALELANRYYEPRDPD</sequence>
<dbReference type="EMBL" id="JAFIRA010000012">
    <property type="protein sequence ID" value="MCJ2542558.1"/>
    <property type="molecule type" value="Genomic_DNA"/>
</dbReference>
<evidence type="ECO:0000259" key="3">
    <source>
        <dbReference type="PROSITE" id="PS50975"/>
    </source>
</evidence>
<keyword evidence="2" id="KW-0812">Transmembrane</keyword>
<dbReference type="InterPro" id="IPR011761">
    <property type="entry name" value="ATP-grasp"/>
</dbReference>
<protein>
    <recommendedName>
        <fullName evidence="3">ATP-grasp domain-containing protein</fullName>
    </recommendedName>
</protein>
<comment type="caution">
    <text evidence="4">The sequence shown here is derived from an EMBL/GenBank/DDBJ whole genome shotgun (WGS) entry which is preliminary data.</text>
</comment>
<dbReference type="PANTHER" id="PTHR21621:SF0">
    <property type="entry name" value="BETA-CITRYLGLUTAMATE SYNTHASE B-RELATED"/>
    <property type="match status" value="1"/>
</dbReference>
<accession>A0ABT0C9V7</accession>
<evidence type="ECO:0000313" key="5">
    <source>
        <dbReference type="Proteomes" id="UP000830835"/>
    </source>
</evidence>
<keyword evidence="5" id="KW-1185">Reference proteome</keyword>
<keyword evidence="1" id="KW-0067">ATP-binding</keyword>
<evidence type="ECO:0000256" key="1">
    <source>
        <dbReference type="PROSITE-ProRule" id="PRU00409"/>
    </source>
</evidence>
<dbReference type="PANTHER" id="PTHR21621">
    <property type="entry name" value="RIBOSOMAL PROTEIN S6 MODIFICATION PROTEIN"/>
    <property type="match status" value="1"/>
</dbReference>
<evidence type="ECO:0000256" key="2">
    <source>
        <dbReference type="SAM" id="Phobius"/>
    </source>
</evidence>
<evidence type="ECO:0000313" key="4">
    <source>
        <dbReference type="EMBL" id="MCJ2542558.1"/>
    </source>
</evidence>
<gene>
    <name evidence="4" type="ORF">JX360_06510</name>
</gene>
<keyword evidence="2" id="KW-0472">Membrane</keyword>
<dbReference type="InterPro" id="IPR013815">
    <property type="entry name" value="ATP_grasp_subdomain_1"/>
</dbReference>
<organism evidence="4 5">
    <name type="scientific">Thermostichus vulcanus str. 'Rupite'</name>
    <dbReference type="NCBI Taxonomy" id="2813851"/>
    <lineage>
        <taxon>Bacteria</taxon>
        <taxon>Bacillati</taxon>
        <taxon>Cyanobacteriota</taxon>
        <taxon>Cyanophyceae</taxon>
        <taxon>Thermostichales</taxon>
        <taxon>Thermostichaceae</taxon>
        <taxon>Thermostichus</taxon>
    </lineage>
</organism>
<proteinExistence type="predicted"/>
<dbReference type="RefSeq" id="WP_244349835.1">
    <property type="nucleotide sequence ID" value="NZ_JAFIRA010000012.1"/>
</dbReference>
<dbReference type="PROSITE" id="PS50975">
    <property type="entry name" value="ATP_GRASP"/>
    <property type="match status" value="1"/>
</dbReference>
<feature type="domain" description="ATP-grasp" evidence="3">
    <location>
        <begin position="104"/>
        <end position="301"/>
    </location>
</feature>